<evidence type="ECO:0000313" key="9">
    <source>
        <dbReference type="Proteomes" id="UP000280346"/>
    </source>
</evidence>
<keyword evidence="6 7" id="KW-0472">Membrane</keyword>
<keyword evidence="9" id="KW-1185">Reference proteome</keyword>
<protein>
    <submittedName>
        <fullName evidence="8">Hydrogenase</fullName>
    </submittedName>
</protein>
<dbReference type="Proteomes" id="UP000280346">
    <property type="component" value="Unassembled WGS sequence"/>
</dbReference>
<evidence type="ECO:0000256" key="3">
    <source>
        <dbReference type="ARBA" id="ARBA00022475"/>
    </source>
</evidence>
<feature type="transmembrane region" description="Helical" evidence="7">
    <location>
        <begin position="410"/>
        <end position="434"/>
    </location>
</feature>
<feature type="transmembrane region" description="Helical" evidence="7">
    <location>
        <begin position="368"/>
        <end position="390"/>
    </location>
</feature>
<evidence type="ECO:0000256" key="1">
    <source>
        <dbReference type="ARBA" id="ARBA00004651"/>
    </source>
</evidence>
<comment type="caution">
    <text evidence="8">The sequence shown here is derived from an EMBL/GenBank/DDBJ whole genome shotgun (WGS) entry which is preliminary data.</text>
</comment>
<dbReference type="Pfam" id="PF03916">
    <property type="entry name" value="NrfD"/>
    <property type="match status" value="1"/>
</dbReference>
<keyword evidence="4 7" id="KW-0812">Transmembrane</keyword>
<dbReference type="PANTHER" id="PTHR43044">
    <property type="match status" value="1"/>
</dbReference>
<dbReference type="EMBL" id="RZIJ01000018">
    <property type="protein sequence ID" value="RUQ67126.1"/>
    <property type="molecule type" value="Genomic_DNA"/>
</dbReference>
<feature type="transmembrane region" description="Helical" evidence="7">
    <location>
        <begin position="39"/>
        <end position="62"/>
    </location>
</feature>
<feature type="transmembrane region" description="Helical" evidence="7">
    <location>
        <begin position="258"/>
        <end position="281"/>
    </location>
</feature>
<dbReference type="RefSeq" id="WP_127001457.1">
    <property type="nucleotide sequence ID" value="NZ_JBNPXW010000001.1"/>
</dbReference>
<dbReference type="PANTHER" id="PTHR43044:SF2">
    <property type="entry name" value="POLYSULPHIDE REDUCTASE NRFD"/>
    <property type="match status" value="1"/>
</dbReference>
<proteinExistence type="inferred from homology"/>
<evidence type="ECO:0000256" key="7">
    <source>
        <dbReference type="SAM" id="Phobius"/>
    </source>
</evidence>
<feature type="transmembrane region" description="Helical" evidence="7">
    <location>
        <begin position="343"/>
        <end position="361"/>
    </location>
</feature>
<organism evidence="8 9">
    <name type="scientific">Azospirillum doebereinerae</name>
    <dbReference type="NCBI Taxonomy" id="92933"/>
    <lineage>
        <taxon>Bacteria</taxon>
        <taxon>Pseudomonadati</taxon>
        <taxon>Pseudomonadota</taxon>
        <taxon>Alphaproteobacteria</taxon>
        <taxon>Rhodospirillales</taxon>
        <taxon>Azospirillaceae</taxon>
        <taxon>Azospirillum</taxon>
    </lineage>
</organism>
<evidence type="ECO:0000256" key="4">
    <source>
        <dbReference type="ARBA" id="ARBA00022692"/>
    </source>
</evidence>
<evidence type="ECO:0000256" key="5">
    <source>
        <dbReference type="ARBA" id="ARBA00022989"/>
    </source>
</evidence>
<dbReference type="AlphaFoldDB" id="A0A433J4I7"/>
<evidence type="ECO:0000256" key="6">
    <source>
        <dbReference type="ARBA" id="ARBA00023136"/>
    </source>
</evidence>
<gene>
    <name evidence="8" type="ORF">EJ913_20825</name>
</gene>
<feature type="transmembrane region" description="Helical" evidence="7">
    <location>
        <begin position="224"/>
        <end position="246"/>
    </location>
</feature>
<evidence type="ECO:0000256" key="2">
    <source>
        <dbReference type="ARBA" id="ARBA00008929"/>
    </source>
</evidence>
<comment type="similarity">
    <text evidence="2">Belongs to the NrfD family.</text>
</comment>
<feature type="transmembrane region" description="Helical" evidence="7">
    <location>
        <begin position="114"/>
        <end position="132"/>
    </location>
</feature>
<keyword evidence="5 7" id="KW-1133">Transmembrane helix</keyword>
<feature type="transmembrane region" description="Helical" evidence="7">
    <location>
        <begin position="74"/>
        <end position="102"/>
    </location>
</feature>
<accession>A0A433J4I7</accession>
<sequence length="469" mass="51807">MSADTPSTPHRTLPPGLTDRSVTAEITAPIRRPPMPRAWLALLAVGGAGVALLAVSVFWLFYQGVGIWGINIPVNWGLAIVNTVWWIGIGHAGTFISAVLLVTGQPWRNSLNRFAEAMTLFAASCAALYPLLHLGRPFYFYWVFPYPNVMHLWPQFRSPLEWDMFAFSTYLTVSLVFWYVGMIPDMAALRDTTRGPGRRVFYGLLALGWRGSAVHWARWRRAYVLLAAIAVPLVVSVHSGVAMLFAGGPVAGWNNTIFPPYFVLGAVFSGFAVVILLAIVLRAAFGFGDLVTARHMDLLGQWLLATGLMTGYGYLMDAFSAWYGGDPFEVGTLLDRLSGDYRVSYWAAVLLNFLPLQLLWWPRARASMPLLATVAASVVVGMWFERFMLVTGTLSKSDLPSAWGEYTPSVWEWTLFAGLIGFFLFAFCLFVRFFPAIPIAEVKEVLREDRTAADRTADAGAADRGAPPA</sequence>
<keyword evidence="3" id="KW-1003">Cell membrane</keyword>
<name>A0A433J4I7_9PROT</name>
<evidence type="ECO:0000313" key="8">
    <source>
        <dbReference type="EMBL" id="RUQ67126.1"/>
    </source>
</evidence>
<dbReference type="OrthoDB" id="9806499at2"/>
<comment type="subcellular location">
    <subcellularLocation>
        <location evidence="1">Cell membrane</location>
        <topology evidence="1">Multi-pass membrane protein</topology>
    </subcellularLocation>
</comment>
<dbReference type="GO" id="GO:0005886">
    <property type="term" value="C:plasma membrane"/>
    <property type="evidence" value="ECO:0007669"/>
    <property type="project" value="UniProtKB-SubCell"/>
</dbReference>
<reference evidence="8 9" key="1">
    <citation type="submission" date="2018-12" db="EMBL/GenBank/DDBJ databases">
        <authorList>
            <person name="Yang Y."/>
        </authorList>
    </citation>
    <scope>NUCLEOTIDE SEQUENCE [LARGE SCALE GENOMIC DNA]</scope>
    <source>
        <strain evidence="8 9">GSF71</strain>
    </source>
</reference>
<dbReference type="InterPro" id="IPR005614">
    <property type="entry name" value="NrfD-like"/>
</dbReference>
<feature type="transmembrane region" description="Helical" evidence="7">
    <location>
        <begin position="160"/>
        <end position="180"/>
    </location>
</feature>
<feature type="transmembrane region" description="Helical" evidence="7">
    <location>
        <begin position="302"/>
        <end position="323"/>
    </location>
</feature>